<comment type="caution">
    <text evidence="2">The sequence shown here is derived from an EMBL/GenBank/DDBJ whole genome shotgun (WGS) entry which is preliminary data.</text>
</comment>
<keyword evidence="1" id="KW-1133">Transmembrane helix</keyword>
<name>A0ABP3QHL8_9BACI</name>
<organism evidence="2 3">
    <name type="scientific">Virgibacillus siamensis</name>
    <dbReference type="NCBI Taxonomy" id="480071"/>
    <lineage>
        <taxon>Bacteria</taxon>
        <taxon>Bacillati</taxon>
        <taxon>Bacillota</taxon>
        <taxon>Bacilli</taxon>
        <taxon>Bacillales</taxon>
        <taxon>Bacillaceae</taxon>
        <taxon>Virgibacillus</taxon>
    </lineage>
</organism>
<feature type="transmembrane region" description="Helical" evidence="1">
    <location>
        <begin position="58"/>
        <end position="79"/>
    </location>
</feature>
<feature type="transmembrane region" description="Helical" evidence="1">
    <location>
        <begin position="17"/>
        <end position="38"/>
    </location>
</feature>
<accession>A0ABP3QHL8</accession>
<proteinExistence type="predicted"/>
<evidence type="ECO:0000313" key="3">
    <source>
        <dbReference type="Proteomes" id="UP001500866"/>
    </source>
</evidence>
<keyword evidence="1" id="KW-0812">Transmembrane</keyword>
<evidence type="ECO:0000256" key="1">
    <source>
        <dbReference type="SAM" id="Phobius"/>
    </source>
</evidence>
<sequence>MEKQEQPTIRKRWKPDFLISALLFLTPVGIAIFIGVMLYKGGIQGFNFGGNFGTLGDFFNGITTPILTVFMAVFAYKAFRSQQEQLELQKKDSQRMQIEETFFQLFGLHNNMMNGLEYTITDEKNNYTGRTFFEKAYMDLIHYYIKDDDEGEERIKHSMEKLDDKHNNNFHLYYKNLFQLFNWIYEHRDVLTVKQTNMYG</sequence>
<evidence type="ECO:0008006" key="4">
    <source>
        <dbReference type="Google" id="ProtNLM"/>
    </source>
</evidence>
<dbReference type="RefSeq" id="WP_343809800.1">
    <property type="nucleotide sequence ID" value="NZ_BAAADS010000001.1"/>
</dbReference>
<dbReference type="Proteomes" id="UP001500866">
    <property type="component" value="Unassembled WGS sequence"/>
</dbReference>
<keyword evidence="1" id="KW-0472">Membrane</keyword>
<reference evidence="3" key="1">
    <citation type="journal article" date="2019" name="Int. J. Syst. Evol. Microbiol.">
        <title>The Global Catalogue of Microorganisms (GCM) 10K type strain sequencing project: providing services to taxonomists for standard genome sequencing and annotation.</title>
        <authorList>
            <consortium name="The Broad Institute Genomics Platform"/>
            <consortium name="The Broad Institute Genome Sequencing Center for Infectious Disease"/>
            <person name="Wu L."/>
            <person name="Ma J."/>
        </authorList>
    </citation>
    <scope>NUCLEOTIDE SEQUENCE [LARGE SCALE GENOMIC DNA]</scope>
    <source>
        <strain evidence="3">JCM 15395</strain>
    </source>
</reference>
<evidence type="ECO:0000313" key="2">
    <source>
        <dbReference type="EMBL" id="GAA0591101.1"/>
    </source>
</evidence>
<dbReference type="EMBL" id="BAAADS010000001">
    <property type="protein sequence ID" value="GAA0591101.1"/>
    <property type="molecule type" value="Genomic_DNA"/>
</dbReference>
<protein>
    <recommendedName>
        <fullName evidence="4">Phage abortive infection protein</fullName>
    </recommendedName>
</protein>
<gene>
    <name evidence="2" type="ORF">GCM10009001_03910</name>
</gene>
<keyword evidence="3" id="KW-1185">Reference proteome</keyword>